<proteinExistence type="predicted"/>
<dbReference type="InterPro" id="IPR039013">
    <property type="entry name" value="YgiF"/>
</dbReference>
<reference evidence="2 3" key="1">
    <citation type="submission" date="2019-03" db="EMBL/GenBank/DDBJ databases">
        <title>Genomic Encyclopedia of Type Strains, Phase III (KMG-III): the genomes of soil and plant-associated and newly described type strains.</title>
        <authorList>
            <person name="Whitman W."/>
        </authorList>
    </citation>
    <scope>NUCLEOTIDE SEQUENCE [LARGE SCALE GENOMIC DNA]</scope>
    <source>
        <strain evidence="2 3">CECT 7378</strain>
    </source>
</reference>
<dbReference type="InterPro" id="IPR023577">
    <property type="entry name" value="CYTH_domain"/>
</dbReference>
<dbReference type="OrthoDB" id="3034217at2"/>
<dbReference type="GO" id="GO:0046872">
    <property type="term" value="F:metal ion binding"/>
    <property type="evidence" value="ECO:0007669"/>
    <property type="project" value="TreeGrafter"/>
</dbReference>
<name>A0A4R6MG65_9GAMM</name>
<feature type="domain" description="CYTH" evidence="1">
    <location>
        <begin position="2"/>
        <end position="209"/>
    </location>
</feature>
<dbReference type="Gene3D" id="2.40.320.10">
    <property type="entry name" value="Hypothetical Protein Pfu-838710-001"/>
    <property type="match status" value="1"/>
</dbReference>
<dbReference type="GO" id="GO:0050355">
    <property type="term" value="F:inorganic triphosphate phosphatase activity"/>
    <property type="evidence" value="ECO:0007669"/>
    <property type="project" value="InterPro"/>
</dbReference>
<accession>A0A4R6MG65</accession>
<evidence type="ECO:0000259" key="1">
    <source>
        <dbReference type="PROSITE" id="PS51707"/>
    </source>
</evidence>
<keyword evidence="3" id="KW-1185">Reference proteome</keyword>
<dbReference type="PANTHER" id="PTHR39569">
    <property type="entry name" value="INORGANIC TRIPHOSPHATASE"/>
    <property type="match status" value="1"/>
</dbReference>
<dbReference type="RefSeq" id="WP_133502200.1">
    <property type="nucleotide sequence ID" value="NZ_SNXC01000004.1"/>
</dbReference>
<dbReference type="Proteomes" id="UP000294656">
    <property type="component" value="Unassembled WGS sequence"/>
</dbReference>
<dbReference type="InterPro" id="IPR033469">
    <property type="entry name" value="CYTH-like_dom_sf"/>
</dbReference>
<gene>
    <name evidence="2" type="ORF">DFP79_0306</name>
</gene>
<dbReference type="Pfam" id="PF01928">
    <property type="entry name" value="CYTH"/>
    <property type="match status" value="1"/>
</dbReference>
<dbReference type="PROSITE" id="PS51707">
    <property type="entry name" value="CYTH"/>
    <property type="match status" value="1"/>
</dbReference>
<evidence type="ECO:0000313" key="2">
    <source>
        <dbReference type="EMBL" id="TDP00497.1"/>
    </source>
</evidence>
<dbReference type="PANTHER" id="PTHR39569:SF1">
    <property type="entry name" value="INORGANIC TRIPHOSPHATASE"/>
    <property type="match status" value="1"/>
</dbReference>
<dbReference type="SUPFAM" id="SSF55154">
    <property type="entry name" value="CYTH-like phosphatases"/>
    <property type="match status" value="1"/>
</dbReference>
<protein>
    <submittedName>
        <fullName evidence="2">CYTH domain-containing protein</fullName>
    </submittedName>
</protein>
<dbReference type="EMBL" id="SNXC01000004">
    <property type="protein sequence ID" value="TDP00497.1"/>
    <property type="molecule type" value="Genomic_DNA"/>
</dbReference>
<evidence type="ECO:0000313" key="3">
    <source>
        <dbReference type="Proteomes" id="UP000294656"/>
    </source>
</evidence>
<comment type="caution">
    <text evidence="2">The sequence shown here is derived from an EMBL/GenBank/DDBJ whole genome shotgun (WGS) entry which is preliminary data.</text>
</comment>
<organism evidence="2 3">
    <name type="scientific">Marinomonas balearica</name>
    <dbReference type="NCBI Taxonomy" id="491947"/>
    <lineage>
        <taxon>Bacteria</taxon>
        <taxon>Pseudomonadati</taxon>
        <taxon>Pseudomonadota</taxon>
        <taxon>Gammaproteobacteria</taxon>
        <taxon>Oceanospirillales</taxon>
        <taxon>Oceanospirillaceae</taxon>
        <taxon>Marinomonas</taxon>
    </lineage>
</organism>
<dbReference type="CDD" id="cd07756">
    <property type="entry name" value="CYTH-like_Pase_CHAD"/>
    <property type="match status" value="1"/>
</dbReference>
<dbReference type="SMART" id="SM01118">
    <property type="entry name" value="CYTH"/>
    <property type="match status" value="1"/>
</dbReference>
<sequence>MATELELKLMVQPEHQTKVCLFLDEFCSDGAENQHFRRPTLSLMNAYYDTPEATLLNAGIALRIRAVDGRFIQTVKTRGSSRVGMHERGEWEWDVPTDSLDLSLLKEVPLPEELKDLSWSKDIVEVFRTDFERQIWDIQYNGTEIEVACDNGDVTSPYGRDQISEVELELKTGNGEDLYSFALVLCDKLPLQVNLVSKAQKGARLKNRKIEFPDTPSANSTNLEFAVYWYETWITYWEAMFYLQDEILIQPVRNSMLQLKKCLSDELHNELDELDRSLSDAMNADNDNVLEALAKVEHTGKVMLHIGLWLNQQIQF</sequence>
<dbReference type="AlphaFoldDB" id="A0A4R6MG65"/>